<feature type="compositionally biased region" description="Acidic residues" evidence="3">
    <location>
        <begin position="164"/>
        <end position="179"/>
    </location>
</feature>
<protein>
    <recommendedName>
        <fullName evidence="8">Transposase</fullName>
    </recommendedName>
</protein>
<dbReference type="PANTHER" id="PTHR46599">
    <property type="entry name" value="PIGGYBAC TRANSPOSABLE ELEMENT-DERIVED PROTEIN 4"/>
    <property type="match status" value="1"/>
</dbReference>
<feature type="region of interest" description="Disordered" evidence="3">
    <location>
        <begin position="164"/>
        <end position="201"/>
    </location>
</feature>
<keyword evidence="2" id="KW-0238">DNA-binding</keyword>
<keyword evidence="7" id="KW-1185">Reference proteome</keyword>
<dbReference type="InterPro" id="IPR029526">
    <property type="entry name" value="PGBD"/>
</dbReference>
<dbReference type="SUPFAM" id="SSF46689">
    <property type="entry name" value="Homeodomain-like"/>
    <property type="match status" value="2"/>
</dbReference>
<name>A0ABY6L8L2_9ARAC</name>
<dbReference type="InterPro" id="IPR009057">
    <property type="entry name" value="Homeodomain-like_sf"/>
</dbReference>
<feature type="region of interest" description="Disordered" evidence="3">
    <location>
        <begin position="488"/>
        <end position="513"/>
    </location>
</feature>
<dbReference type="Pfam" id="PF03221">
    <property type="entry name" value="HTH_Tnp_Tc5"/>
    <property type="match status" value="1"/>
</dbReference>
<reference evidence="6 7" key="1">
    <citation type="submission" date="2022-01" db="EMBL/GenBank/DDBJ databases">
        <title>A chromosomal length assembly of Cordylochernes scorpioides.</title>
        <authorList>
            <person name="Zeh D."/>
            <person name="Zeh J."/>
        </authorList>
    </citation>
    <scope>NUCLEOTIDE SEQUENCE [LARGE SCALE GENOMIC DNA]</scope>
    <source>
        <strain evidence="6">IN4F17</strain>
        <tissue evidence="6">Whole Body</tissue>
    </source>
</reference>
<feature type="domain" description="PiggyBac transposable element-derived protein" evidence="5">
    <location>
        <begin position="246"/>
        <end position="371"/>
    </location>
</feature>
<comment type="subcellular location">
    <subcellularLocation>
        <location evidence="1">Nucleus</location>
    </subcellularLocation>
</comment>
<dbReference type="InterPro" id="IPR006600">
    <property type="entry name" value="HTH_CenpB_DNA-bd_dom"/>
</dbReference>
<dbReference type="Proteomes" id="UP001235939">
    <property type="component" value="Chromosome 15"/>
</dbReference>
<accession>A0ABY6L8L2</accession>
<evidence type="ECO:0008006" key="8">
    <source>
        <dbReference type="Google" id="ProtNLM"/>
    </source>
</evidence>
<evidence type="ECO:0000313" key="6">
    <source>
        <dbReference type="EMBL" id="UYV77478.1"/>
    </source>
</evidence>
<gene>
    <name evidence="6" type="ORF">LAZ67_15001178</name>
</gene>
<dbReference type="Pfam" id="PF13843">
    <property type="entry name" value="DDE_Tnp_1_7"/>
    <property type="match status" value="1"/>
</dbReference>
<proteinExistence type="predicted"/>
<evidence type="ECO:0000256" key="3">
    <source>
        <dbReference type="SAM" id="MobiDB-lite"/>
    </source>
</evidence>
<sequence length="513" mass="59620">MKKEVKRKVISLETKIEILDRLRKGDRVVDVAKSYSMNEATIRTIRTNENTIRKSVAAGNTTSMGTTSYTRNIAMEKMEQALMLWKEDQTQKRVPIDTGAITNKALRIYEKIVEQLPSSSSTEKKPIFLASHGCFERFKIRPSLHSLKLKGELVLATLFDEEEEDFDELDDDNFSDDEEYIPHSSDSEQEEDDEQEPHQDSTYFFGRDKMTKWKKEEWRTSRVRTRAINIITHLPCSKQFGKNTPTPLEAFLKFISIDIIKRIVEYTNIFIETIRPNYSRERDCRNTDENEIRCLLGLIIIIGKNRASHLHFKEIWNANGTGIEICRAAMAYERFLFLLRVIRFDNVLTRQIRRDNDKFAALREIFEIYQNMLMADKELSEDDLVNLVCESESDKSDEEELVPVTFTAKVIREGLALGRKLGNHFMQNDTNVERALRFQRDINRCLAQYEEVYKDLTKNSKQLLITDFITISHNVNISASNIESAQITSSDESEFEPSIPKKRMRVISDSDEG</sequence>
<dbReference type="Gene3D" id="1.10.10.60">
    <property type="entry name" value="Homeodomain-like"/>
    <property type="match status" value="2"/>
</dbReference>
<evidence type="ECO:0000256" key="2">
    <source>
        <dbReference type="ARBA" id="ARBA00023125"/>
    </source>
</evidence>
<feature type="domain" description="HTH CENPB-type" evidence="4">
    <location>
        <begin position="76"/>
        <end position="141"/>
    </location>
</feature>
<dbReference type="PANTHER" id="PTHR46599:SF3">
    <property type="entry name" value="PIGGYBAC TRANSPOSABLE ELEMENT-DERIVED PROTEIN 4"/>
    <property type="match status" value="1"/>
</dbReference>
<organism evidence="6 7">
    <name type="scientific">Cordylochernes scorpioides</name>
    <dbReference type="NCBI Taxonomy" id="51811"/>
    <lineage>
        <taxon>Eukaryota</taxon>
        <taxon>Metazoa</taxon>
        <taxon>Ecdysozoa</taxon>
        <taxon>Arthropoda</taxon>
        <taxon>Chelicerata</taxon>
        <taxon>Arachnida</taxon>
        <taxon>Pseudoscorpiones</taxon>
        <taxon>Cheliferoidea</taxon>
        <taxon>Chernetidae</taxon>
        <taxon>Cordylochernes</taxon>
    </lineage>
</organism>
<evidence type="ECO:0000259" key="4">
    <source>
        <dbReference type="Pfam" id="PF03221"/>
    </source>
</evidence>
<evidence type="ECO:0000256" key="1">
    <source>
        <dbReference type="ARBA" id="ARBA00004123"/>
    </source>
</evidence>
<evidence type="ECO:0000259" key="5">
    <source>
        <dbReference type="Pfam" id="PF13843"/>
    </source>
</evidence>
<evidence type="ECO:0000313" key="7">
    <source>
        <dbReference type="Proteomes" id="UP001235939"/>
    </source>
</evidence>
<dbReference type="EMBL" id="CP092877">
    <property type="protein sequence ID" value="UYV77478.1"/>
    <property type="molecule type" value="Genomic_DNA"/>
</dbReference>